<accession>A0ABY4M2F8</accession>
<dbReference type="EMBL" id="CP086322">
    <property type="protein sequence ID" value="UQA91642.1"/>
    <property type="molecule type" value="Genomic_DNA"/>
</dbReference>
<gene>
    <name evidence="2" type="ORF">K9S39_07005</name>
</gene>
<feature type="compositionally biased region" description="Polar residues" evidence="1">
    <location>
        <begin position="45"/>
        <end position="70"/>
    </location>
</feature>
<name>A0ABY4M2F8_9ACTN</name>
<evidence type="ECO:0000313" key="2">
    <source>
        <dbReference type="EMBL" id="UQA91642.1"/>
    </source>
</evidence>
<sequence>MHDNDFHSGEKPQQHLQGGMEMPHTQQPMTSESKTNPRSAAADNIGQSWESTSLKPGHTTLNPANKNPVH</sequence>
<organism evidence="2 3">
    <name type="scientific">Streptomyces halobius</name>
    <dbReference type="NCBI Taxonomy" id="2879846"/>
    <lineage>
        <taxon>Bacteria</taxon>
        <taxon>Bacillati</taxon>
        <taxon>Actinomycetota</taxon>
        <taxon>Actinomycetes</taxon>
        <taxon>Kitasatosporales</taxon>
        <taxon>Streptomycetaceae</taxon>
        <taxon>Streptomyces</taxon>
    </lineage>
</organism>
<feature type="compositionally biased region" description="Polar residues" evidence="1">
    <location>
        <begin position="24"/>
        <end position="38"/>
    </location>
</feature>
<evidence type="ECO:0000256" key="1">
    <source>
        <dbReference type="SAM" id="MobiDB-lite"/>
    </source>
</evidence>
<keyword evidence="3" id="KW-1185">Reference proteome</keyword>
<feature type="region of interest" description="Disordered" evidence="1">
    <location>
        <begin position="1"/>
        <end position="70"/>
    </location>
</feature>
<evidence type="ECO:0000313" key="3">
    <source>
        <dbReference type="Proteomes" id="UP000830115"/>
    </source>
</evidence>
<feature type="compositionally biased region" description="Basic and acidic residues" evidence="1">
    <location>
        <begin position="1"/>
        <end position="13"/>
    </location>
</feature>
<dbReference type="RefSeq" id="WP_248862450.1">
    <property type="nucleotide sequence ID" value="NZ_CP086322.1"/>
</dbReference>
<reference evidence="2" key="1">
    <citation type="submission" date="2021-10" db="EMBL/GenBank/DDBJ databases">
        <title>Streptomyces nigrumlapis sp.nov.,an antimicrobial producing actinobacterium isolated from Black Gobi rocks.</title>
        <authorList>
            <person name="Wen Y."/>
            <person name="Zhang W."/>
            <person name="Liu X.G."/>
        </authorList>
    </citation>
    <scope>NUCLEOTIDE SEQUENCE</scope>
    <source>
        <strain evidence="2">ST13-2-2</strain>
    </source>
</reference>
<dbReference type="Proteomes" id="UP000830115">
    <property type="component" value="Chromosome"/>
</dbReference>
<protein>
    <submittedName>
        <fullName evidence="2">Uncharacterized protein</fullName>
    </submittedName>
</protein>
<proteinExistence type="predicted"/>